<name>A0A7L5EGY1_PARDI</name>
<dbReference type="Pfam" id="PF07971">
    <property type="entry name" value="Glyco_hydro_92"/>
    <property type="match status" value="1"/>
</dbReference>
<dbReference type="Proteomes" id="UP000501982">
    <property type="component" value="Chromosome"/>
</dbReference>
<evidence type="ECO:0000256" key="2">
    <source>
        <dbReference type="ARBA" id="ARBA00011245"/>
    </source>
</evidence>
<evidence type="ECO:0000313" key="8">
    <source>
        <dbReference type="Proteomes" id="UP000501982"/>
    </source>
</evidence>
<comment type="cofactor">
    <cofactor evidence="1">
        <name>Ca(2+)</name>
        <dbReference type="ChEBI" id="CHEBI:29108"/>
    </cofactor>
</comment>
<evidence type="ECO:0000256" key="3">
    <source>
        <dbReference type="ARBA" id="ARBA00022837"/>
    </source>
</evidence>
<gene>
    <name evidence="7" type="ORF">HHO38_16920</name>
</gene>
<feature type="signal peptide" evidence="4">
    <location>
        <begin position="1"/>
        <end position="22"/>
    </location>
</feature>
<organism evidence="7 8">
    <name type="scientific">Parabacteroides distasonis</name>
    <dbReference type="NCBI Taxonomy" id="823"/>
    <lineage>
        <taxon>Bacteria</taxon>
        <taxon>Pseudomonadati</taxon>
        <taxon>Bacteroidota</taxon>
        <taxon>Bacteroidia</taxon>
        <taxon>Bacteroidales</taxon>
        <taxon>Tannerellaceae</taxon>
        <taxon>Parabacteroides</taxon>
    </lineage>
</organism>
<keyword evidence="7" id="KW-0378">Hydrolase</keyword>
<protein>
    <submittedName>
        <fullName evidence="7">Glycoside hydrolase family 92 protein</fullName>
    </submittedName>
</protein>
<keyword evidence="3" id="KW-0106">Calcium</keyword>
<dbReference type="RefSeq" id="WP_170106086.1">
    <property type="nucleotide sequence ID" value="NZ_CP051672.1"/>
</dbReference>
<evidence type="ECO:0000256" key="4">
    <source>
        <dbReference type="SAM" id="SignalP"/>
    </source>
</evidence>
<keyword evidence="4" id="KW-0732">Signal</keyword>
<evidence type="ECO:0000259" key="6">
    <source>
        <dbReference type="Pfam" id="PF17678"/>
    </source>
</evidence>
<dbReference type="NCBIfam" id="TIGR01180">
    <property type="entry name" value="aman2_put"/>
    <property type="match status" value="1"/>
</dbReference>
<dbReference type="Gene3D" id="1.20.1050.60">
    <property type="entry name" value="alpha-1,2-mannosidase"/>
    <property type="match status" value="1"/>
</dbReference>
<accession>A0A7L5EGY1</accession>
<dbReference type="AlphaFoldDB" id="A0A7L5EGY1"/>
<comment type="subunit">
    <text evidence="2">Monomer.</text>
</comment>
<dbReference type="PANTHER" id="PTHR12143">
    <property type="entry name" value="PEPTIDE N-GLYCANASE PNGASE -RELATED"/>
    <property type="match status" value="1"/>
</dbReference>
<dbReference type="GO" id="GO:0030246">
    <property type="term" value="F:carbohydrate binding"/>
    <property type="evidence" value="ECO:0007669"/>
    <property type="project" value="InterPro"/>
</dbReference>
<dbReference type="FunFam" id="3.30.2080.10:FF:000001">
    <property type="entry name" value="Alpha-1,2-mannosidase subfamily"/>
    <property type="match status" value="1"/>
</dbReference>
<dbReference type="GO" id="GO:0000224">
    <property type="term" value="F:peptide-N4-(N-acetyl-beta-glucosaminyl)asparagine amidase activity"/>
    <property type="evidence" value="ECO:0007669"/>
    <property type="project" value="TreeGrafter"/>
</dbReference>
<dbReference type="Gene3D" id="3.30.2080.10">
    <property type="entry name" value="GH92 mannosidase domain"/>
    <property type="match status" value="1"/>
</dbReference>
<feature type="domain" description="Glycosyl hydrolase family 92" evidence="5">
    <location>
        <begin position="245"/>
        <end position="737"/>
    </location>
</feature>
<dbReference type="Gene3D" id="2.70.98.10">
    <property type="match status" value="1"/>
</dbReference>
<dbReference type="InterPro" id="IPR008928">
    <property type="entry name" value="6-hairpin_glycosidase_sf"/>
</dbReference>
<dbReference type="SUPFAM" id="SSF48208">
    <property type="entry name" value="Six-hairpin glycosidases"/>
    <property type="match status" value="1"/>
</dbReference>
<dbReference type="InterPro" id="IPR014718">
    <property type="entry name" value="GH-type_carb-bd"/>
</dbReference>
<dbReference type="PROSITE" id="PS51257">
    <property type="entry name" value="PROKAR_LIPOPROTEIN"/>
    <property type="match status" value="1"/>
</dbReference>
<evidence type="ECO:0000313" key="7">
    <source>
        <dbReference type="EMBL" id="QJE29875.1"/>
    </source>
</evidence>
<dbReference type="InterPro" id="IPR012939">
    <property type="entry name" value="Glyco_hydro_92"/>
</dbReference>
<evidence type="ECO:0000259" key="5">
    <source>
        <dbReference type="Pfam" id="PF07971"/>
    </source>
</evidence>
<dbReference type="GO" id="GO:0006516">
    <property type="term" value="P:glycoprotein catabolic process"/>
    <property type="evidence" value="ECO:0007669"/>
    <property type="project" value="TreeGrafter"/>
</dbReference>
<dbReference type="InterPro" id="IPR041371">
    <property type="entry name" value="GH92_N"/>
</dbReference>
<sequence>MRTTFAIFIVSFIALASSCVYSPPKEPVDYVNPNIGTIGHLLVATASMVQLPHGMVQIGQNPYPPLADRYLADRISGFSVRALPKYTTKPFSWIMATTGAPRINPNDYASGFDHDFEQVTPYYSWILLEDYDIEAAMTVTQHSSFYKFKYPKSSESNILMNNNQCVRVVGNNCIESVEAVDSTQTAYYYAIFSKPFRSYVTWKDSLISQDVKQEGLDIGALVTFDTSQDEEIMVKIGVSFIDMEQAKRNLEMEIPAWDFDKVKNDGREIWNNALGKIKIEGGTDKQKTIFYSALYRVMLGSQTLDRSEYGRYYSRLDKQVHDTEGHAFYQVGSNWGSHHSLFPLVLLLEPEIQNDIMRSYIRMQDEGDWLVNSGGYRNMIGRHEVATITDTYMKGFRDFDIEKAYEAMKRNSKEATMLSRHIGKDWRLNELDKVYLEKGFYPAKPSDQPEWVKEVGFGRQSVALTLENCYDDWCMSILAKELGKEDDYQYYLNRAYNYRNVFDTKSGFMRPKTADGKWIEPFDPIWSGGQGGRDFYTENNGWNYTWYVLHDPQGLINLMGGQEAFVAKLQQMFETNVPLYKKYDFLKQYPDMTGWIGMYSHGNEITWHIPYLYNYAGKPWMTQRRIRQILDLWYGDGPLGFCGDEDYGEMSSWYILSAMGFYTVAPGRPVYDIGSPLFEKSTIDIGDGKKFTIECRNISTQNKYIQSASMNGKELNRAWFTHEELMQGGTLLLNMGPRPNKKWATDIENLPVSLTPISSK</sequence>
<dbReference type="Pfam" id="PF17678">
    <property type="entry name" value="Glyco_hydro_92N"/>
    <property type="match status" value="1"/>
</dbReference>
<dbReference type="EMBL" id="CP051672">
    <property type="protein sequence ID" value="QJE29875.1"/>
    <property type="molecule type" value="Genomic_DNA"/>
</dbReference>
<dbReference type="PANTHER" id="PTHR12143:SF43">
    <property type="entry name" value="PUTATIVE-RELATED"/>
    <property type="match status" value="1"/>
</dbReference>
<evidence type="ECO:0000256" key="1">
    <source>
        <dbReference type="ARBA" id="ARBA00001913"/>
    </source>
</evidence>
<dbReference type="InterPro" id="IPR005887">
    <property type="entry name" value="GH92_a_mannosidase_put"/>
</dbReference>
<feature type="chain" id="PRO_5029824634" evidence="4">
    <location>
        <begin position="23"/>
        <end position="760"/>
    </location>
</feature>
<dbReference type="Gene3D" id="1.20.1610.10">
    <property type="entry name" value="alpha-1,2-mannosidases domains"/>
    <property type="match status" value="1"/>
</dbReference>
<reference evidence="7 8" key="1">
    <citation type="submission" date="2020-04" db="EMBL/GenBank/DDBJ databases">
        <title>Complete Genomes and Methylome analysis of CBBP consortium that reverse antibiotic-induced susceptibility to vancomycin-resistant Enterococcus faecium infection.</title>
        <authorList>
            <person name="Fomenkov A."/>
            <person name="Zhang Z."/>
            <person name="Pamer E."/>
            <person name="Roberts R.J."/>
        </authorList>
    </citation>
    <scope>NUCLEOTIDE SEQUENCE [LARGE SCALE GENOMIC DNA]</scope>
    <source>
        <strain evidence="8">CBBP</strain>
    </source>
</reference>
<proteinExistence type="predicted"/>
<dbReference type="GO" id="GO:0005829">
    <property type="term" value="C:cytosol"/>
    <property type="evidence" value="ECO:0007669"/>
    <property type="project" value="TreeGrafter"/>
</dbReference>
<feature type="domain" description="Glycosyl hydrolase family 92 N-terminal" evidence="6">
    <location>
        <begin position="30"/>
        <end position="239"/>
    </location>
</feature>
<dbReference type="GO" id="GO:0005975">
    <property type="term" value="P:carbohydrate metabolic process"/>
    <property type="evidence" value="ECO:0007669"/>
    <property type="project" value="InterPro"/>
</dbReference>
<dbReference type="InterPro" id="IPR050883">
    <property type="entry name" value="PNGase"/>
</dbReference>